<name>A0AAE1CPS4_9GAST</name>
<evidence type="ECO:0000256" key="1">
    <source>
        <dbReference type="SAM" id="MobiDB-lite"/>
    </source>
</evidence>
<accession>A0AAE1CPS4</accession>
<organism evidence="2 3">
    <name type="scientific">Elysia crispata</name>
    <name type="common">lettuce slug</name>
    <dbReference type="NCBI Taxonomy" id="231223"/>
    <lineage>
        <taxon>Eukaryota</taxon>
        <taxon>Metazoa</taxon>
        <taxon>Spiralia</taxon>
        <taxon>Lophotrochozoa</taxon>
        <taxon>Mollusca</taxon>
        <taxon>Gastropoda</taxon>
        <taxon>Heterobranchia</taxon>
        <taxon>Euthyneura</taxon>
        <taxon>Panpulmonata</taxon>
        <taxon>Sacoglossa</taxon>
        <taxon>Placobranchoidea</taxon>
        <taxon>Plakobranchidae</taxon>
        <taxon>Elysia</taxon>
    </lineage>
</organism>
<proteinExistence type="predicted"/>
<dbReference type="Proteomes" id="UP001283361">
    <property type="component" value="Unassembled WGS sequence"/>
</dbReference>
<evidence type="ECO:0000313" key="3">
    <source>
        <dbReference type="Proteomes" id="UP001283361"/>
    </source>
</evidence>
<dbReference type="AlphaFoldDB" id="A0AAE1CPS4"/>
<gene>
    <name evidence="2" type="ORF">RRG08_043063</name>
</gene>
<protein>
    <submittedName>
        <fullName evidence="2">Uncharacterized protein</fullName>
    </submittedName>
</protein>
<feature type="region of interest" description="Disordered" evidence="1">
    <location>
        <begin position="1"/>
        <end position="30"/>
    </location>
</feature>
<comment type="caution">
    <text evidence="2">The sequence shown here is derived from an EMBL/GenBank/DDBJ whole genome shotgun (WGS) entry which is preliminary data.</text>
</comment>
<evidence type="ECO:0000313" key="2">
    <source>
        <dbReference type="EMBL" id="KAK3725646.1"/>
    </source>
</evidence>
<sequence length="154" mass="16748">MAPMNGPYVNNCSDGRRTKTRTSSQPSRTRDGCARLLARLVWHAKWKSHCKTVHRSEEVHRMNPWQGPESRSTIASLVGQRPRIPPDCEQTGLSIGLVSTTVWSGAGAVGQVHATRRVVIGVSRGGDDKGPVSGTYTLQSITRRAIDSPLGQCC</sequence>
<keyword evidence="3" id="KW-1185">Reference proteome</keyword>
<dbReference type="EMBL" id="JAWDGP010007329">
    <property type="protein sequence ID" value="KAK3725646.1"/>
    <property type="molecule type" value="Genomic_DNA"/>
</dbReference>
<reference evidence="2" key="1">
    <citation type="journal article" date="2023" name="G3 (Bethesda)">
        <title>A reference genome for the long-term kleptoplast-retaining sea slug Elysia crispata morphotype clarki.</title>
        <authorList>
            <person name="Eastman K.E."/>
            <person name="Pendleton A.L."/>
            <person name="Shaikh M.A."/>
            <person name="Suttiyut T."/>
            <person name="Ogas R."/>
            <person name="Tomko P."/>
            <person name="Gavelis G."/>
            <person name="Widhalm J.R."/>
            <person name="Wisecaver J.H."/>
        </authorList>
    </citation>
    <scope>NUCLEOTIDE SEQUENCE</scope>
    <source>
        <strain evidence="2">ECLA1</strain>
    </source>
</reference>